<comment type="caution">
    <text evidence="2">The sequence shown here is derived from an EMBL/GenBank/DDBJ whole genome shotgun (WGS) entry which is preliminary data.</text>
</comment>
<evidence type="ECO:0000313" key="2">
    <source>
        <dbReference type="EMBL" id="KAL2629612.1"/>
    </source>
</evidence>
<feature type="region of interest" description="Disordered" evidence="1">
    <location>
        <begin position="1"/>
        <end position="77"/>
    </location>
</feature>
<feature type="compositionally biased region" description="Polar residues" evidence="1">
    <location>
        <begin position="24"/>
        <end position="41"/>
    </location>
</feature>
<evidence type="ECO:0000256" key="1">
    <source>
        <dbReference type="SAM" id="MobiDB-lite"/>
    </source>
</evidence>
<accession>A0ABD1YFU0</accession>
<dbReference type="Proteomes" id="UP001605036">
    <property type="component" value="Unassembled WGS sequence"/>
</dbReference>
<sequence length="179" mass="19695">MKPTPAQGNPSTKYPASEEIPVAPSTTSTIPSVRLRSSNGPAGTRAKAPKIMKSANPARAPMKPQKKPHPAVNGPTSSEHILLFRSYRPPTKFSRFEFHLFLDNASNQQSSRYDPEVDRTINKAFACLEAVKEVETEAVLCMSRHKEDQRRSDEARARVLQASNAVSKAEEAARIAKKA</sequence>
<name>A0ABD1YFU0_9MARC</name>
<dbReference type="EMBL" id="JBHFFA010000004">
    <property type="protein sequence ID" value="KAL2629612.1"/>
    <property type="molecule type" value="Genomic_DNA"/>
</dbReference>
<organism evidence="2 3">
    <name type="scientific">Riccia fluitans</name>
    <dbReference type="NCBI Taxonomy" id="41844"/>
    <lineage>
        <taxon>Eukaryota</taxon>
        <taxon>Viridiplantae</taxon>
        <taxon>Streptophyta</taxon>
        <taxon>Embryophyta</taxon>
        <taxon>Marchantiophyta</taxon>
        <taxon>Marchantiopsida</taxon>
        <taxon>Marchantiidae</taxon>
        <taxon>Marchantiales</taxon>
        <taxon>Ricciaceae</taxon>
        <taxon>Riccia</taxon>
    </lineage>
</organism>
<gene>
    <name evidence="2" type="ORF">R1flu_014298</name>
</gene>
<feature type="compositionally biased region" description="Polar residues" evidence="1">
    <location>
        <begin position="1"/>
        <end position="14"/>
    </location>
</feature>
<proteinExistence type="predicted"/>
<evidence type="ECO:0000313" key="3">
    <source>
        <dbReference type="Proteomes" id="UP001605036"/>
    </source>
</evidence>
<keyword evidence="3" id="KW-1185">Reference proteome</keyword>
<protein>
    <submittedName>
        <fullName evidence="2">Uncharacterized protein</fullName>
    </submittedName>
</protein>
<reference evidence="2 3" key="1">
    <citation type="submission" date="2024-09" db="EMBL/GenBank/DDBJ databases">
        <title>Chromosome-scale assembly of Riccia fluitans.</title>
        <authorList>
            <person name="Paukszto L."/>
            <person name="Sawicki J."/>
            <person name="Karawczyk K."/>
            <person name="Piernik-Szablinska J."/>
            <person name="Szczecinska M."/>
            <person name="Mazdziarz M."/>
        </authorList>
    </citation>
    <scope>NUCLEOTIDE SEQUENCE [LARGE SCALE GENOMIC DNA]</scope>
    <source>
        <strain evidence="2">Rf_01</strain>
        <tissue evidence="2">Aerial parts of the thallus</tissue>
    </source>
</reference>
<dbReference type="AlphaFoldDB" id="A0ABD1YFU0"/>